<name>A0A1Y2HHE2_9FUNG</name>
<dbReference type="OrthoDB" id="3241054at2759"/>
<dbReference type="AlphaFoldDB" id="A0A1Y2HHE2"/>
<protein>
    <submittedName>
        <fullName evidence="2">Uncharacterized protein</fullName>
    </submittedName>
</protein>
<dbReference type="PANTHER" id="PTHR34618:SF1">
    <property type="entry name" value="SECRETED PROTEIN"/>
    <property type="match status" value="1"/>
</dbReference>
<dbReference type="Proteomes" id="UP000193411">
    <property type="component" value="Unassembled WGS sequence"/>
</dbReference>
<proteinExistence type="predicted"/>
<organism evidence="2 3">
    <name type="scientific">Catenaria anguillulae PL171</name>
    <dbReference type="NCBI Taxonomy" id="765915"/>
    <lineage>
        <taxon>Eukaryota</taxon>
        <taxon>Fungi</taxon>
        <taxon>Fungi incertae sedis</taxon>
        <taxon>Blastocladiomycota</taxon>
        <taxon>Blastocladiomycetes</taxon>
        <taxon>Blastocladiales</taxon>
        <taxon>Catenariaceae</taxon>
        <taxon>Catenaria</taxon>
    </lineage>
</organism>
<sequence>MDGTGQDFQPVQVQRNLPGIFGVSVGGNATPQPLVLNMPAQMQCTGGPNGNMCMVRCRNNAVAGGADAGEGAAPAPAPGAGGAEQGGRLGRLGRITGGGAGGGAAGGNAAGGLLGGLLGGLGGAGRGQQ</sequence>
<evidence type="ECO:0000256" key="1">
    <source>
        <dbReference type="SAM" id="MobiDB-lite"/>
    </source>
</evidence>
<dbReference type="EMBL" id="MCFL01000032">
    <property type="protein sequence ID" value="ORZ33997.1"/>
    <property type="molecule type" value="Genomic_DNA"/>
</dbReference>
<keyword evidence="3" id="KW-1185">Reference proteome</keyword>
<evidence type="ECO:0000313" key="2">
    <source>
        <dbReference type="EMBL" id="ORZ33997.1"/>
    </source>
</evidence>
<dbReference type="InterPro" id="IPR021476">
    <property type="entry name" value="Egh16-like"/>
</dbReference>
<feature type="region of interest" description="Disordered" evidence="1">
    <location>
        <begin position="65"/>
        <end position="103"/>
    </location>
</feature>
<dbReference type="PANTHER" id="PTHR34618">
    <property type="entry name" value="SURFACE PROTEIN MAS1, PUTATIVE-RELATED"/>
    <property type="match status" value="1"/>
</dbReference>
<dbReference type="STRING" id="765915.A0A1Y2HHE2"/>
<feature type="compositionally biased region" description="Gly residues" evidence="1">
    <location>
        <begin position="79"/>
        <end position="103"/>
    </location>
</feature>
<reference evidence="2 3" key="1">
    <citation type="submission" date="2016-07" db="EMBL/GenBank/DDBJ databases">
        <title>Pervasive Adenine N6-methylation of Active Genes in Fungi.</title>
        <authorList>
            <consortium name="DOE Joint Genome Institute"/>
            <person name="Mondo S.J."/>
            <person name="Dannebaum R.O."/>
            <person name="Kuo R.C."/>
            <person name="Labutti K."/>
            <person name="Haridas S."/>
            <person name="Kuo A."/>
            <person name="Salamov A."/>
            <person name="Ahrendt S.R."/>
            <person name="Lipzen A."/>
            <person name="Sullivan W."/>
            <person name="Andreopoulos W.B."/>
            <person name="Clum A."/>
            <person name="Lindquist E."/>
            <person name="Daum C."/>
            <person name="Ramamoorthy G.K."/>
            <person name="Gryganskyi A."/>
            <person name="Culley D."/>
            <person name="Magnuson J.K."/>
            <person name="James T.Y."/>
            <person name="O'Malley M.A."/>
            <person name="Stajich J.E."/>
            <person name="Spatafora J.W."/>
            <person name="Visel A."/>
            <person name="Grigoriev I.V."/>
        </authorList>
    </citation>
    <scope>NUCLEOTIDE SEQUENCE [LARGE SCALE GENOMIC DNA]</scope>
    <source>
        <strain evidence="2 3">PL171</strain>
    </source>
</reference>
<evidence type="ECO:0000313" key="3">
    <source>
        <dbReference type="Proteomes" id="UP000193411"/>
    </source>
</evidence>
<accession>A0A1Y2HHE2</accession>
<feature type="compositionally biased region" description="Low complexity" evidence="1">
    <location>
        <begin position="65"/>
        <end position="74"/>
    </location>
</feature>
<comment type="caution">
    <text evidence="2">The sequence shown here is derived from an EMBL/GenBank/DDBJ whole genome shotgun (WGS) entry which is preliminary data.</text>
</comment>
<dbReference type="Pfam" id="PF11327">
    <property type="entry name" value="Egh16-like"/>
    <property type="match status" value="1"/>
</dbReference>
<gene>
    <name evidence="2" type="ORF">BCR44DRAFT_1500918</name>
</gene>